<keyword evidence="3" id="KW-1185">Reference proteome</keyword>
<gene>
    <name evidence="2" type="ORF">QBC35DRAFT_466729</name>
</gene>
<proteinExistence type="predicted"/>
<accession>A0AAN7AD30</accession>
<dbReference type="EMBL" id="MU864503">
    <property type="protein sequence ID" value="KAK4184146.1"/>
    <property type="molecule type" value="Genomic_DNA"/>
</dbReference>
<feature type="chain" id="PRO_5042856075" evidence="1">
    <location>
        <begin position="21"/>
        <end position="117"/>
    </location>
</feature>
<name>A0AAN7AD30_9PEZI</name>
<evidence type="ECO:0000313" key="2">
    <source>
        <dbReference type="EMBL" id="KAK4184146.1"/>
    </source>
</evidence>
<comment type="caution">
    <text evidence="2">The sequence shown here is derived from an EMBL/GenBank/DDBJ whole genome shotgun (WGS) entry which is preliminary data.</text>
</comment>
<keyword evidence="1" id="KW-0732">Signal</keyword>
<reference evidence="2" key="2">
    <citation type="submission" date="2023-05" db="EMBL/GenBank/DDBJ databases">
        <authorList>
            <consortium name="Lawrence Berkeley National Laboratory"/>
            <person name="Steindorff A."/>
            <person name="Hensen N."/>
            <person name="Bonometti L."/>
            <person name="Westerberg I."/>
            <person name="Brannstrom I.O."/>
            <person name="Guillou S."/>
            <person name="Cros-Aarteil S."/>
            <person name="Calhoun S."/>
            <person name="Haridas S."/>
            <person name="Kuo A."/>
            <person name="Mondo S."/>
            <person name="Pangilinan J."/>
            <person name="Riley R."/>
            <person name="Labutti K."/>
            <person name="Andreopoulos B."/>
            <person name="Lipzen A."/>
            <person name="Chen C."/>
            <person name="Yanf M."/>
            <person name="Daum C."/>
            <person name="Ng V."/>
            <person name="Clum A."/>
            <person name="Ohm R."/>
            <person name="Martin F."/>
            <person name="Silar P."/>
            <person name="Natvig D."/>
            <person name="Lalanne C."/>
            <person name="Gautier V."/>
            <person name="Ament-Velasquez S.L."/>
            <person name="Kruys A."/>
            <person name="Hutchinson M.I."/>
            <person name="Powell A.J."/>
            <person name="Barry K."/>
            <person name="Miller A.N."/>
            <person name="Grigoriev I.V."/>
            <person name="Debuchy R."/>
            <person name="Gladieux P."/>
            <person name="Thoren M.H."/>
            <person name="Johannesson H."/>
        </authorList>
    </citation>
    <scope>NUCLEOTIDE SEQUENCE</scope>
    <source>
        <strain evidence="2">PSN309</strain>
    </source>
</reference>
<sequence length="117" mass="12530">MKSFTKSLISLLALSNSIQATPTGDPGHHETDIIPKDLQGPIPIITSIQNGVLIVHEDPVYLNNSQGSEKCTSCVGHHGPCTIGEGNCHAPDTCGFCAPCHYWEARCVTPGECVCWQ</sequence>
<evidence type="ECO:0000256" key="1">
    <source>
        <dbReference type="SAM" id="SignalP"/>
    </source>
</evidence>
<organism evidence="2 3">
    <name type="scientific">Podospora australis</name>
    <dbReference type="NCBI Taxonomy" id="1536484"/>
    <lineage>
        <taxon>Eukaryota</taxon>
        <taxon>Fungi</taxon>
        <taxon>Dikarya</taxon>
        <taxon>Ascomycota</taxon>
        <taxon>Pezizomycotina</taxon>
        <taxon>Sordariomycetes</taxon>
        <taxon>Sordariomycetidae</taxon>
        <taxon>Sordariales</taxon>
        <taxon>Podosporaceae</taxon>
        <taxon>Podospora</taxon>
    </lineage>
</organism>
<reference evidence="2" key="1">
    <citation type="journal article" date="2023" name="Mol. Phylogenet. Evol.">
        <title>Genome-scale phylogeny and comparative genomics of the fungal order Sordariales.</title>
        <authorList>
            <person name="Hensen N."/>
            <person name="Bonometti L."/>
            <person name="Westerberg I."/>
            <person name="Brannstrom I.O."/>
            <person name="Guillou S."/>
            <person name="Cros-Aarteil S."/>
            <person name="Calhoun S."/>
            <person name="Haridas S."/>
            <person name="Kuo A."/>
            <person name="Mondo S."/>
            <person name="Pangilinan J."/>
            <person name="Riley R."/>
            <person name="LaButti K."/>
            <person name="Andreopoulos B."/>
            <person name="Lipzen A."/>
            <person name="Chen C."/>
            <person name="Yan M."/>
            <person name="Daum C."/>
            <person name="Ng V."/>
            <person name="Clum A."/>
            <person name="Steindorff A."/>
            <person name="Ohm R.A."/>
            <person name="Martin F."/>
            <person name="Silar P."/>
            <person name="Natvig D.O."/>
            <person name="Lalanne C."/>
            <person name="Gautier V."/>
            <person name="Ament-Velasquez S.L."/>
            <person name="Kruys A."/>
            <person name="Hutchinson M.I."/>
            <person name="Powell A.J."/>
            <person name="Barry K."/>
            <person name="Miller A.N."/>
            <person name="Grigoriev I.V."/>
            <person name="Debuchy R."/>
            <person name="Gladieux P."/>
            <person name="Hiltunen Thoren M."/>
            <person name="Johannesson H."/>
        </authorList>
    </citation>
    <scope>NUCLEOTIDE SEQUENCE</scope>
    <source>
        <strain evidence="2">PSN309</strain>
    </source>
</reference>
<feature type="signal peptide" evidence="1">
    <location>
        <begin position="1"/>
        <end position="20"/>
    </location>
</feature>
<dbReference type="AlphaFoldDB" id="A0AAN7AD30"/>
<evidence type="ECO:0000313" key="3">
    <source>
        <dbReference type="Proteomes" id="UP001302126"/>
    </source>
</evidence>
<protein>
    <submittedName>
        <fullName evidence="2">Uncharacterized protein</fullName>
    </submittedName>
</protein>
<dbReference type="Proteomes" id="UP001302126">
    <property type="component" value="Unassembled WGS sequence"/>
</dbReference>